<dbReference type="PROSITE" id="PS50850">
    <property type="entry name" value="MFS"/>
    <property type="match status" value="1"/>
</dbReference>
<feature type="transmembrane region" description="Helical" evidence="6">
    <location>
        <begin position="149"/>
        <end position="174"/>
    </location>
</feature>
<dbReference type="EMBL" id="PDNB01000034">
    <property type="protein sequence ID" value="PGH14504.1"/>
    <property type="molecule type" value="Genomic_DNA"/>
</dbReference>
<feature type="compositionally biased region" description="Polar residues" evidence="5">
    <location>
        <begin position="566"/>
        <end position="590"/>
    </location>
</feature>
<feature type="domain" description="Major facilitator superfamily (MFS) profile" evidence="7">
    <location>
        <begin position="26"/>
        <end position="504"/>
    </location>
</feature>
<feature type="transmembrane region" description="Helical" evidence="6">
    <location>
        <begin position="480"/>
        <end position="499"/>
    </location>
</feature>
<dbReference type="Gene3D" id="1.20.1250.20">
    <property type="entry name" value="MFS general substrate transporter like domains"/>
    <property type="match status" value="2"/>
</dbReference>
<feature type="transmembrane region" description="Helical" evidence="6">
    <location>
        <begin position="287"/>
        <end position="307"/>
    </location>
</feature>
<comment type="caution">
    <text evidence="8">The sequence shown here is derived from an EMBL/GenBank/DDBJ whole genome shotgun (WGS) entry which is preliminary data.</text>
</comment>
<feature type="region of interest" description="Disordered" evidence="5">
    <location>
        <begin position="555"/>
        <end position="597"/>
    </location>
</feature>
<dbReference type="GO" id="GO:0022857">
    <property type="term" value="F:transmembrane transporter activity"/>
    <property type="evidence" value="ECO:0007669"/>
    <property type="project" value="InterPro"/>
</dbReference>
<feature type="transmembrane region" description="Helical" evidence="6">
    <location>
        <begin position="248"/>
        <end position="266"/>
    </location>
</feature>
<feature type="transmembrane region" description="Helical" evidence="6">
    <location>
        <begin position="219"/>
        <end position="242"/>
    </location>
</feature>
<evidence type="ECO:0000256" key="2">
    <source>
        <dbReference type="ARBA" id="ARBA00022692"/>
    </source>
</evidence>
<sequence>MGGREDAEKGLADQMNILPKAQVLIVYSALAFALLLSFVNQNGISVMLPKMAEELDGQESISWAGTSSLIGNTVFSVLYGRLSDIFGRKGLFMSVLGVLALASLMCGFAQTPEMLYFFRAMAGIADGGVMSLTMIILSDIVTLKDRGKYQGLFGVFIGVGNVIGPFIAAAFLQLSTWRGFFFLLVPLSTICGLISFWLIPTPKGAQDLGLKNVGKIDFAGLFCSTTAIIFILIPISGGGSYFPWESPMIISMLVIGGLALIAFLYVEWKVAYLPMFPLNIFRNKVAAVLLLQSALMGAAYQSYLYYLPVYFQNVRQWTSISSAALTAAMVGTQATFSFLGGQYMTRMNRYGEVIWVGFGLWTLGTGLACMFDRKTHPAVIAVVISVVGAGVGCIFQPTLVAIQANCSNAQRAVAISNRNFCRCMGGAIGLAVSATILQQVLKASLPSHYSFLAGSTYSVPAIPEQDMELVLNAYMKASRGVFILQAPIIGLCFILCVFVKDNGLVKEEPRDPESRVGTGLTTDTECELAGKERQGSRIGTGFTTDTECELMSKGERPGMESRLGTGVTTESRVGTAMTTETEKSLQNVQQPRDDIRV</sequence>
<dbReference type="GO" id="GO:0005886">
    <property type="term" value="C:plasma membrane"/>
    <property type="evidence" value="ECO:0007669"/>
    <property type="project" value="TreeGrafter"/>
</dbReference>
<organism evidence="8 9">
    <name type="scientific">Helicocarpus griseus UAMH5409</name>
    <dbReference type="NCBI Taxonomy" id="1447875"/>
    <lineage>
        <taxon>Eukaryota</taxon>
        <taxon>Fungi</taxon>
        <taxon>Dikarya</taxon>
        <taxon>Ascomycota</taxon>
        <taxon>Pezizomycotina</taxon>
        <taxon>Eurotiomycetes</taxon>
        <taxon>Eurotiomycetidae</taxon>
        <taxon>Onygenales</taxon>
        <taxon>Ajellomycetaceae</taxon>
        <taxon>Helicocarpus</taxon>
    </lineage>
</organism>
<feature type="transmembrane region" description="Helical" evidence="6">
    <location>
        <begin position="60"/>
        <end position="79"/>
    </location>
</feature>
<evidence type="ECO:0000256" key="6">
    <source>
        <dbReference type="SAM" id="Phobius"/>
    </source>
</evidence>
<keyword evidence="2 6" id="KW-0812">Transmembrane</keyword>
<reference evidence="8" key="1">
    <citation type="submission" date="2017-10" db="EMBL/GenBank/DDBJ databases">
        <title>Comparative genomics in systemic dimorphic fungi from Ajellomycetaceae.</title>
        <authorList>
            <person name="Munoz J.F."/>
            <person name="Mcewen J.G."/>
            <person name="Clay O.K."/>
            <person name="Cuomo C.A."/>
        </authorList>
    </citation>
    <scope>NUCLEOTIDE SEQUENCE [LARGE SCALE GENOMIC DNA]</scope>
    <source>
        <strain evidence="8">UAMH5409</strain>
    </source>
</reference>
<comment type="subcellular location">
    <subcellularLocation>
        <location evidence="1">Membrane</location>
        <topology evidence="1">Multi-pass membrane protein</topology>
    </subcellularLocation>
</comment>
<dbReference type="InterPro" id="IPR011701">
    <property type="entry name" value="MFS"/>
</dbReference>
<evidence type="ECO:0000256" key="1">
    <source>
        <dbReference type="ARBA" id="ARBA00004141"/>
    </source>
</evidence>
<keyword evidence="9" id="KW-1185">Reference proteome</keyword>
<dbReference type="AlphaFoldDB" id="A0A2B7XRV8"/>
<dbReference type="SUPFAM" id="SSF103473">
    <property type="entry name" value="MFS general substrate transporter"/>
    <property type="match status" value="1"/>
</dbReference>
<feature type="transmembrane region" description="Helical" evidence="6">
    <location>
        <begin position="116"/>
        <end position="137"/>
    </location>
</feature>
<name>A0A2B7XRV8_9EURO</name>
<evidence type="ECO:0000313" key="8">
    <source>
        <dbReference type="EMBL" id="PGH14504.1"/>
    </source>
</evidence>
<feature type="transmembrane region" description="Helical" evidence="6">
    <location>
        <begin position="180"/>
        <end position="199"/>
    </location>
</feature>
<evidence type="ECO:0000256" key="4">
    <source>
        <dbReference type="ARBA" id="ARBA00023136"/>
    </source>
</evidence>
<proteinExistence type="predicted"/>
<gene>
    <name evidence="8" type="ORF">AJ79_02997</name>
</gene>
<dbReference type="Pfam" id="PF07690">
    <property type="entry name" value="MFS_1"/>
    <property type="match status" value="1"/>
</dbReference>
<evidence type="ECO:0000256" key="5">
    <source>
        <dbReference type="SAM" id="MobiDB-lite"/>
    </source>
</evidence>
<dbReference type="PANTHER" id="PTHR23501:SF78">
    <property type="entry name" value="MAJOR FACILITATOR SUPERFAMILY (MFS) PROFILE DOMAIN-CONTAINING PROTEIN-RELATED"/>
    <property type="match status" value="1"/>
</dbReference>
<feature type="transmembrane region" description="Helical" evidence="6">
    <location>
        <begin position="353"/>
        <end position="373"/>
    </location>
</feature>
<evidence type="ECO:0000256" key="3">
    <source>
        <dbReference type="ARBA" id="ARBA00022989"/>
    </source>
</evidence>
<feature type="transmembrane region" description="Helical" evidence="6">
    <location>
        <begin position="423"/>
        <end position="441"/>
    </location>
</feature>
<feature type="transmembrane region" description="Helical" evidence="6">
    <location>
        <begin position="21"/>
        <end position="40"/>
    </location>
</feature>
<dbReference type="PANTHER" id="PTHR23501">
    <property type="entry name" value="MAJOR FACILITATOR SUPERFAMILY"/>
    <property type="match status" value="1"/>
</dbReference>
<feature type="transmembrane region" description="Helical" evidence="6">
    <location>
        <begin position="319"/>
        <end position="341"/>
    </location>
</feature>
<dbReference type="Proteomes" id="UP000223968">
    <property type="component" value="Unassembled WGS sequence"/>
</dbReference>
<keyword evidence="4 6" id="KW-0472">Membrane</keyword>
<protein>
    <recommendedName>
        <fullName evidence="7">Major facilitator superfamily (MFS) profile domain-containing protein</fullName>
    </recommendedName>
</protein>
<evidence type="ECO:0000259" key="7">
    <source>
        <dbReference type="PROSITE" id="PS50850"/>
    </source>
</evidence>
<dbReference type="InterPro" id="IPR020846">
    <property type="entry name" value="MFS_dom"/>
</dbReference>
<feature type="transmembrane region" description="Helical" evidence="6">
    <location>
        <begin position="379"/>
        <end position="402"/>
    </location>
</feature>
<dbReference type="InterPro" id="IPR036259">
    <property type="entry name" value="MFS_trans_sf"/>
</dbReference>
<accession>A0A2B7XRV8</accession>
<keyword evidence="3 6" id="KW-1133">Transmembrane helix</keyword>
<feature type="transmembrane region" description="Helical" evidence="6">
    <location>
        <begin position="91"/>
        <end position="110"/>
    </location>
</feature>
<evidence type="ECO:0000313" key="9">
    <source>
        <dbReference type="Proteomes" id="UP000223968"/>
    </source>
</evidence>
<dbReference type="OrthoDB" id="6770063at2759"/>